<dbReference type="Pfam" id="PF01937">
    <property type="entry name" value="ARMT1-like_dom"/>
    <property type="match status" value="1"/>
</dbReference>
<dbReference type="InterPro" id="IPR036075">
    <property type="entry name" value="ARMT-1-like_metal-bd_sf"/>
</dbReference>
<dbReference type="SUPFAM" id="SSF111321">
    <property type="entry name" value="AF1104-like"/>
    <property type="match status" value="1"/>
</dbReference>
<feature type="domain" description="Damage-control phosphatase ARMT1-like metal-binding" evidence="1">
    <location>
        <begin position="3"/>
        <end position="272"/>
    </location>
</feature>
<evidence type="ECO:0000313" key="3">
    <source>
        <dbReference type="Proteomes" id="UP000191110"/>
    </source>
</evidence>
<organism evidence="2 3">
    <name type="scientific">Solemya pervernicosa gill symbiont</name>
    <dbReference type="NCBI Taxonomy" id="642797"/>
    <lineage>
        <taxon>Bacteria</taxon>
        <taxon>Pseudomonadati</taxon>
        <taxon>Pseudomonadota</taxon>
        <taxon>Gammaproteobacteria</taxon>
        <taxon>sulfur-oxidizing symbionts</taxon>
    </lineage>
</organism>
<comment type="caution">
    <text evidence="2">The sequence shown here is derived from an EMBL/GenBank/DDBJ whole genome shotgun (WGS) entry which is preliminary data.</text>
</comment>
<evidence type="ECO:0000259" key="1">
    <source>
        <dbReference type="Pfam" id="PF01937"/>
    </source>
</evidence>
<evidence type="ECO:0000313" key="2">
    <source>
        <dbReference type="EMBL" id="OOZ40449.1"/>
    </source>
</evidence>
<dbReference type="PIRSF" id="PIRSF006593">
    <property type="entry name" value="UCP006593"/>
    <property type="match status" value="1"/>
</dbReference>
<protein>
    <recommendedName>
        <fullName evidence="1">Damage-control phosphatase ARMT1-like metal-binding domain-containing protein</fullName>
    </recommendedName>
</protein>
<dbReference type="AlphaFoldDB" id="A0A1T2L5T2"/>
<dbReference type="Gene3D" id="3.40.50.10880">
    <property type="entry name" value="Uncharacterised protein PF01937, DUF89, domain 3"/>
    <property type="match status" value="1"/>
</dbReference>
<accession>A0A1T2L5T2</accession>
<dbReference type="EMBL" id="MPRL01000025">
    <property type="protein sequence ID" value="OOZ40449.1"/>
    <property type="molecule type" value="Genomic_DNA"/>
</dbReference>
<dbReference type="OrthoDB" id="9796465at2"/>
<dbReference type="Proteomes" id="UP000191110">
    <property type="component" value="Unassembled WGS sequence"/>
</dbReference>
<keyword evidence="3" id="KW-1185">Reference proteome</keyword>
<reference evidence="2 3" key="1">
    <citation type="submission" date="2016-11" db="EMBL/GenBank/DDBJ databases">
        <title>Mixed transmission modes and dynamic genome evolution in an obligate animal-bacterial symbiosis.</title>
        <authorList>
            <person name="Russell S.L."/>
            <person name="Corbett-Detig R.B."/>
            <person name="Cavanaugh C.M."/>
        </authorList>
    </citation>
    <scope>NUCLEOTIDE SEQUENCE [LARGE SCALE GENOMIC DNA]</scope>
    <source>
        <strain evidence="2">Sveles-Q1</strain>
    </source>
</reference>
<gene>
    <name evidence="2" type="ORF">BOW53_07705</name>
</gene>
<name>A0A1T2L5T2_9GAMM</name>
<proteinExistence type="predicted"/>
<dbReference type="Gene3D" id="1.10.285.20">
    <property type="entry name" value="Uncharacterised protein PF01937, DUF89, domain 2"/>
    <property type="match status" value="1"/>
</dbReference>
<dbReference type="InterPro" id="IPR014444">
    <property type="entry name" value="PH1575-like"/>
</dbReference>
<dbReference type="RefSeq" id="WP_078483507.1">
    <property type="nucleotide sequence ID" value="NZ_MPRL01000025.1"/>
</dbReference>
<sequence>METKPACHQCFLRQASDAAKRLNLSAARTDELLATAQAQLQQPSASATPPIIASDLHAMIRHESGCSDPYLAAKQSATEHALSLYPKLKQLLADADDPLDTAIRLAIAGNIIDLGVADAYDLEASIERVIKLTPAINHLPELREALSHAEQVLYLADNAGETVLDRLLIEQLELPVTYVVKGGATVNDATRDDALAAGLDQACEIIDNGAASMGTLLERCSAEFRNRFDRAELIIAKGMANFESLSGSRSGLFFLLQAKCGVVADHLSVAEKSIIILQDQAETAEAETGV</sequence>
<dbReference type="InterPro" id="IPR002791">
    <property type="entry name" value="ARMT1-like_metal-bd"/>
</dbReference>